<feature type="non-terminal residue" evidence="1">
    <location>
        <position position="1"/>
    </location>
</feature>
<gene>
    <name evidence="1" type="ORF">BJ684DRAFT_12737</name>
</gene>
<dbReference type="Proteomes" id="UP000267251">
    <property type="component" value="Unassembled WGS sequence"/>
</dbReference>
<dbReference type="OrthoDB" id="3055243at2759"/>
<keyword evidence="2" id="KW-1185">Reference proteome</keyword>
<dbReference type="GO" id="GO:0005737">
    <property type="term" value="C:cytoplasm"/>
    <property type="evidence" value="ECO:0007669"/>
    <property type="project" value="TreeGrafter"/>
</dbReference>
<dbReference type="PANTHER" id="PTHR12792">
    <property type="entry name" value="EXTRA SPINDLE POLES 1-RELATED"/>
    <property type="match status" value="1"/>
</dbReference>
<reference evidence="2" key="1">
    <citation type="journal article" date="2018" name="Nat. Microbiol.">
        <title>Leveraging single-cell genomics to expand the fungal tree of life.</title>
        <authorList>
            <person name="Ahrendt S.R."/>
            <person name="Quandt C.A."/>
            <person name="Ciobanu D."/>
            <person name="Clum A."/>
            <person name="Salamov A."/>
            <person name="Andreopoulos B."/>
            <person name="Cheng J.F."/>
            <person name="Woyke T."/>
            <person name="Pelin A."/>
            <person name="Henrissat B."/>
            <person name="Reynolds N.K."/>
            <person name="Benny G.L."/>
            <person name="Smith M.E."/>
            <person name="James T.Y."/>
            <person name="Grigoriev I.V."/>
        </authorList>
    </citation>
    <scope>NUCLEOTIDE SEQUENCE [LARGE SCALE GENOMIC DNA]</scope>
</reference>
<dbReference type="GO" id="GO:0005634">
    <property type="term" value="C:nucleus"/>
    <property type="evidence" value="ECO:0007669"/>
    <property type="project" value="InterPro"/>
</dbReference>
<dbReference type="EMBL" id="KZ988799">
    <property type="protein sequence ID" value="RKP11569.1"/>
    <property type="molecule type" value="Genomic_DNA"/>
</dbReference>
<evidence type="ECO:0000313" key="1">
    <source>
        <dbReference type="EMBL" id="RKP11569.1"/>
    </source>
</evidence>
<dbReference type="GO" id="GO:0044732">
    <property type="term" value="C:mitotic spindle pole body"/>
    <property type="evidence" value="ECO:0007669"/>
    <property type="project" value="TreeGrafter"/>
</dbReference>
<proteinExistence type="predicted"/>
<dbReference type="PANTHER" id="PTHR12792:SF0">
    <property type="entry name" value="SEPARIN"/>
    <property type="match status" value="1"/>
</dbReference>
<organism evidence="1 2">
    <name type="scientific">Piptocephalis cylindrospora</name>
    <dbReference type="NCBI Taxonomy" id="1907219"/>
    <lineage>
        <taxon>Eukaryota</taxon>
        <taxon>Fungi</taxon>
        <taxon>Fungi incertae sedis</taxon>
        <taxon>Zoopagomycota</taxon>
        <taxon>Zoopagomycotina</taxon>
        <taxon>Zoopagomycetes</taxon>
        <taxon>Zoopagales</taxon>
        <taxon>Piptocephalidaceae</taxon>
        <taxon>Piptocephalis</taxon>
    </lineage>
</organism>
<accession>A0A4V1IXM4</accession>
<name>A0A4V1IXM4_9FUNG</name>
<evidence type="ECO:0000313" key="2">
    <source>
        <dbReference type="Proteomes" id="UP000267251"/>
    </source>
</evidence>
<dbReference type="AlphaFoldDB" id="A0A4V1IXM4"/>
<dbReference type="InterPro" id="IPR005314">
    <property type="entry name" value="Peptidase_C50"/>
</dbReference>
<dbReference type="GO" id="GO:0004197">
    <property type="term" value="F:cysteine-type endopeptidase activity"/>
    <property type="evidence" value="ECO:0007669"/>
    <property type="project" value="InterPro"/>
</dbReference>
<dbReference type="GO" id="GO:0051307">
    <property type="term" value="P:meiotic chromosome separation"/>
    <property type="evidence" value="ECO:0007669"/>
    <property type="project" value="TreeGrafter"/>
</dbReference>
<protein>
    <submittedName>
        <fullName evidence="1">Uncharacterized protein</fullName>
    </submittedName>
</protein>
<sequence length="77" mass="8234">PSLLGNLWDVTDKDIDRFSMSVLDSCGLGQERLKPGHAPLSLLKAVSVSREACTLKYLIGASPVVYGIPCAFQCPSP</sequence>
<dbReference type="GO" id="GO:0072686">
    <property type="term" value="C:mitotic spindle"/>
    <property type="evidence" value="ECO:0007669"/>
    <property type="project" value="TreeGrafter"/>
</dbReference>
<dbReference type="GO" id="GO:0006508">
    <property type="term" value="P:proteolysis"/>
    <property type="evidence" value="ECO:0007669"/>
    <property type="project" value="InterPro"/>
</dbReference>